<dbReference type="WBParaSite" id="L893_g12753.t1">
    <property type="protein sequence ID" value="L893_g12753.t1"/>
    <property type="gene ID" value="L893_g12753"/>
</dbReference>
<proteinExistence type="predicted"/>
<protein>
    <submittedName>
        <fullName evidence="2">Uncharacterized protein</fullName>
    </submittedName>
</protein>
<evidence type="ECO:0000313" key="1">
    <source>
        <dbReference type="Proteomes" id="UP000095287"/>
    </source>
</evidence>
<dbReference type="AlphaFoldDB" id="A0A1I7Y533"/>
<keyword evidence="1" id="KW-1185">Reference proteome</keyword>
<organism evidence="1 2">
    <name type="scientific">Steinernema glaseri</name>
    <dbReference type="NCBI Taxonomy" id="37863"/>
    <lineage>
        <taxon>Eukaryota</taxon>
        <taxon>Metazoa</taxon>
        <taxon>Ecdysozoa</taxon>
        <taxon>Nematoda</taxon>
        <taxon>Chromadorea</taxon>
        <taxon>Rhabditida</taxon>
        <taxon>Tylenchina</taxon>
        <taxon>Panagrolaimomorpha</taxon>
        <taxon>Strongyloidoidea</taxon>
        <taxon>Steinernematidae</taxon>
        <taxon>Steinernema</taxon>
    </lineage>
</organism>
<reference evidence="2" key="1">
    <citation type="submission" date="2016-11" db="UniProtKB">
        <authorList>
            <consortium name="WormBaseParasite"/>
        </authorList>
    </citation>
    <scope>IDENTIFICATION</scope>
</reference>
<name>A0A1I7Y533_9BILA</name>
<dbReference type="Proteomes" id="UP000095287">
    <property type="component" value="Unplaced"/>
</dbReference>
<accession>A0A1I7Y533</accession>
<sequence length="96" mass="10726">MPKKVQISDLRRTEGEAEARKYVKAVHRRKKMDEKGDDQFGAYGIPTELLGSVRKKSCQNISQLITWLCGSETTTYFPVPILDNSFLPYVSGSGGT</sequence>
<evidence type="ECO:0000313" key="2">
    <source>
        <dbReference type="WBParaSite" id="L893_g12753.t1"/>
    </source>
</evidence>